<evidence type="ECO:0000259" key="2">
    <source>
        <dbReference type="Pfam" id="PF00107"/>
    </source>
</evidence>
<dbReference type="Gene3D" id="3.90.180.10">
    <property type="entry name" value="Medium-chain alcohol dehydrogenases, catalytic domain"/>
    <property type="match status" value="1"/>
</dbReference>
<evidence type="ECO:0000313" key="4">
    <source>
        <dbReference type="Proteomes" id="UP000247409"/>
    </source>
</evidence>
<name>A0A2V3IKR7_9FLOR</name>
<dbReference type="InterPro" id="IPR036291">
    <property type="entry name" value="NAD(P)-bd_dom_sf"/>
</dbReference>
<protein>
    <submittedName>
        <fullName evidence="3">Erythritol/L-threitol dehydrogenase</fullName>
    </submittedName>
</protein>
<dbReference type="Gene3D" id="3.40.50.720">
    <property type="entry name" value="NAD(P)-binding Rossmann-like Domain"/>
    <property type="match status" value="1"/>
</dbReference>
<evidence type="ECO:0000313" key="3">
    <source>
        <dbReference type="EMBL" id="PXF42653.1"/>
    </source>
</evidence>
<reference evidence="3 4" key="1">
    <citation type="journal article" date="2018" name="Mol. Biol. Evol.">
        <title>Analysis of the draft genome of the red seaweed Gracilariopsis chorda provides insights into genome size evolution in Rhodophyta.</title>
        <authorList>
            <person name="Lee J."/>
            <person name="Yang E.C."/>
            <person name="Graf L."/>
            <person name="Yang J.H."/>
            <person name="Qiu H."/>
            <person name="Zel Zion U."/>
            <person name="Chan C.X."/>
            <person name="Stephens T.G."/>
            <person name="Weber A.P.M."/>
            <person name="Boo G.H."/>
            <person name="Boo S.M."/>
            <person name="Kim K.M."/>
            <person name="Shin Y."/>
            <person name="Jung M."/>
            <person name="Lee S.J."/>
            <person name="Yim H.S."/>
            <person name="Lee J.H."/>
            <person name="Bhattacharya D."/>
            <person name="Yoon H.S."/>
        </authorList>
    </citation>
    <scope>NUCLEOTIDE SEQUENCE [LARGE SCALE GENOMIC DNA]</scope>
    <source>
        <strain evidence="3 4">SKKU-2015</strain>
        <tissue evidence="3">Whole body</tissue>
    </source>
</reference>
<dbReference type="OrthoDB" id="3941538at2759"/>
<dbReference type="EMBL" id="NBIV01000154">
    <property type="protein sequence ID" value="PXF42653.1"/>
    <property type="molecule type" value="Genomic_DNA"/>
</dbReference>
<accession>A0A2V3IKR7</accession>
<dbReference type="STRING" id="448386.A0A2V3IKR7"/>
<organism evidence="3 4">
    <name type="scientific">Gracilariopsis chorda</name>
    <dbReference type="NCBI Taxonomy" id="448386"/>
    <lineage>
        <taxon>Eukaryota</taxon>
        <taxon>Rhodophyta</taxon>
        <taxon>Florideophyceae</taxon>
        <taxon>Rhodymeniophycidae</taxon>
        <taxon>Gracilariales</taxon>
        <taxon>Gracilariaceae</taxon>
        <taxon>Gracilariopsis</taxon>
    </lineage>
</organism>
<dbReference type="PANTHER" id="PTHR43401">
    <property type="entry name" value="L-THREONINE 3-DEHYDROGENASE"/>
    <property type="match status" value="1"/>
</dbReference>
<sequence length="227" mass="24146">MAQYMKIPPKAIVHAFPNSLHVQEMVYTEPLSCSVHGVERAEVGLGDVVVVSGCGAIGLGIVAAARLRGPSRLVAVDLNDDRLEVARECGADVVLNPKKDDVVETVRSMTSGYGCDVYMEASGAPSSVEQGLQCCRKAANFLEFSVFTAPTTVDWTVIGDTKELNIKGGHCSGDRGYATAIDMLRRGLLPTDKIVSHSLGLGDVVEGIDMVLDGKKSIKVTVDPQLE</sequence>
<dbReference type="InterPro" id="IPR050129">
    <property type="entry name" value="Zn_alcohol_dh"/>
</dbReference>
<dbReference type="PANTHER" id="PTHR43401:SF2">
    <property type="entry name" value="L-THREONINE 3-DEHYDROGENASE"/>
    <property type="match status" value="1"/>
</dbReference>
<dbReference type="AlphaFoldDB" id="A0A2V3IKR7"/>
<dbReference type="InterPro" id="IPR013149">
    <property type="entry name" value="ADH-like_C"/>
</dbReference>
<gene>
    <name evidence="3" type="ORF">BWQ96_07596</name>
</gene>
<keyword evidence="1" id="KW-0560">Oxidoreductase</keyword>
<keyword evidence="4" id="KW-1185">Reference proteome</keyword>
<proteinExistence type="predicted"/>
<feature type="domain" description="Alcohol dehydrogenase-like C-terminal" evidence="2">
    <location>
        <begin position="56"/>
        <end position="184"/>
    </location>
</feature>
<evidence type="ECO:0000256" key="1">
    <source>
        <dbReference type="ARBA" id="ARBA00023002"/>
    </source>
</evidence>
<comment type="caution">
    <text evidence="3">The sequence shown here is derived from an EMBL/GenBank/DDBJ whole genome shotgun (WGS) entry which is preliminary data.</text>
</comment>
<dbReference type="Proteomes" id="UP000247409">
    <property type="component" value="Unassembled WGS sequence"/>
</dbReference>
<dbReference type="Pfam" id="PF00107">
    <property type="entry name" value="ADH_zinc_N"/>
    <property type="match status" value="1"/>
</dbReference>
<dbReference type="GO" id="GO:0016491">
    <property type="term" value="F:oxidoreductase activity"/>
    <property type="evidence" value="ECO:0007669"/>
    <property type="project" value="UniProtKB-KW"/>
</dbReference>
<dbReference type="SUPFAM" id="SSF51735">
    <property type="entry name" value="NAD(P)-binding Rossmann-fold domains"/>
    <property type="match status" value="1"/>
</dbReference>